<keyword evidence="1" id="KW-0812">Transmembrane</keyword>
<evidence type="ECO:0000256" key="1">
    <source>
        <dbReference type="SAM" id="Phobius"/>
    </source>
</evidence>
<feature type="transmembrane region" description="Helical" evidence="1">
    <location>
        <begin position="47"/>
        <end position="66"/>
    </location>
</feature>
<feature type="transmembrane region" description="Helical" evidence="1">
    <location>
        <begin position="104"/>
        <end position="125"/>
    </location>
</feature>
<gene>
    <name evidence="2" type="ORF">KD144_12730</name>
</gene>
<proteinExistence type="predicted"/>
<dbReference type="Pfam" id="PF13789">
    <property type="entry name" value="DUF4181"/>
    <property type="match status" value="1"/>
</dbReference>
<sequence>MNLLILFIVFFVVIYLFELVVRKILNLERRKIFSYNHINKIHERIDWSIRISFIFILLAAYIFSYYYSFWYIQPYIILVIFIVVSGIARAILEFKYVPNRKEALFTILQLVFHLLLFGGVVWIASTGWFGC</sequence>
<feature type="transmembrane region" description="Helical" evidence="1">
    <location>
        <begin position="6"/>
        <end position="26"/>
    </location>
</feature>
<keyword evidence="1" id="KW-0472">Membrane</keyword>
<reference evidence="2" key="1">
    <citation type="submission" date="2021-04" db="EMBL/GenBank/DDBJ databases">
        <title>Genomic analysis of electroactive and textile dye degrading Bacillus circulans strain: DC10 isolated from constructed wetland-microbial fuel cells treating textile dye wastewaters.</title>
        <authorList>
            <person name="Patel D.U."/>
            <person name="Desai C.R."/>
        </authorList>
    </citation>
    <scope>NUCLEOTIDE SEQUENCE</scope>
    <source>
        <strain evidence="2">DC10</strain>
    </source>
</reference>
<dbReference type="InterPro" id="IPR025441">
    <property type="entry name" value="DUF4181"/>
</dbReference>
<feature type="transmembrane region" description="Helical" evidence="1">
    <location>
        <begin position="72"/>
        <end position="92"/>
    </location>
</feature>
<organism evidence="2">
    <name type="scientific">Niallia circulans</name>
    <name type="common">Bacillus circulans</name>
    <dbReference type="NCBI Taxonomy" id="1397"/>
    <lineage>
        <taxon>Bacteria</taxon>
        <taxon>Bacillati</taxon>
        <taxon>Bacillota</taxon>
        <taxon>Bacilli</taxon>
        <taxon>Bacillales</taxon>
        <taxon>Bacillaceae</taxon>
        <taxon>Niallia</taxon>
    </lineage>
</organism>
<name>A0A941GD97_NIACI</name>
<dbReference type="EMBL" id="JAGTPX010000012">
    <property type="protein sequence ID" value="MBR8670417.1"/>
    <property type="molecule type" value="Genomic_DNA"/>
</dbReference>
<protein>
    <submittedName>
        <fullName evidence="2">DUF4181 domain-containing protein</fullName>
    </submittedName>
</protein>
<comment type="caution">
    <text evidence="2">The sequence shown here is derived from an EMBL/GenBank/DDBJ whole genome shotgun (WGS) entry which is preliminary data.</text>
</comment>
<keyword evidence="1" id="KW-1133">Transmembrane helix</keyword>
<dbReference type="AlphaFoldDB" id="A0A941GD97"/>
<evidence type="ECO:0000313" key="2">
    <source>
        <dbReference type="EMBL" id="MBR8670417.1"/>
    </source>
</evidence>
<dbReference type="RefSeq" id="WP_212119278.1">
    <property type="nucleotide sequence ID" value="NZ_JAGTPX020000011.1"/>
</dbReference>
<accession>A0A941GD97</accession>